<evidence type="ECO:0000256" key="4">
    <source>
        <dbReference type="ARBA" id="ARBA00022695"/>
    </source>
</evidence>
<keyword evidence="8 9" id="KW-0694">RNA-binding</keyword>
<evidence type="ECO:0000256" key="3">
    <source>
        <dbReference type="ARBA" id="ARBA00022694"/>
    </source>
</evidence>
<dbReference type="Gene3D" id="3.30.460.10">
    <property type="entry name" value="Beta Polymerase, domain 2"/>
    <property type="match status" value="1"/>
</dbReference>
<evidence type="ECO:0000259" key="12">
    <source>
        <dbReference type="Pfam" id="PF13735"/>
    </source>
</evidence>
<keyword evidence="14" id="KW-1185">Reference proteome</keyword>
<proteinExistence type="inferred from homology"/>
<dbReference type="GO" id="GO:0016779">
    <property type="term" value="F:nucleotidyltransferase activity"/>
    <property type="evidence" value="ECO:0007669"/>
    <property type="project" value="UniProtKB-KW"/>
</dbReference>
<dbReference type="KEGG" id="caml:H6X83_03880"/>
<evidence type="ECO:0000256" key="9">
    <source>
        <dbReference type="RuleBase" id="RU003953"/>
    </source>
</evidence>
<feature type="domain" description="CCA-adding enzyme C-terminal" evidence="12">
    <location>
        <begin position="298"/>
        <end position="435"/>
    </location>
</feature>
<dbReference type="InterPro" id="IPR002646">
    <property type="entry name" value="PolA_pol_head_dom"/>
</dbReference>
<feature type="domain" description="tRNA nucleotidyltransferase/poly(A) polymerase RNA and SrmB- binding" evidence="11">
    <location>
        <begin position="171"/>
        <end position="218"/>
    </location>
</feature>
<evidence type="ECO:0000259" key="10">
    <source>
        <dbReference type="Pfam" id="PF01743"/>
    </source>
</evidence>
<comment type="cofactor">
    <cofactor evidence="1">
        <name>Mg(2+)</name>
        <dbReference type="ChEBI" id="CHEBI:18420"/>
    </cofactor>
</comment>
<comment type="similarity">
    <text evidence="9">Belongs to the tRNA nucleotidyltransferase/poly(A) polymerase family.</text>
</comment>
<dbReference type="GO" id="GO:0046872">
    <property type="term" value="F:metal ion binding"/>
    <property type="evidence" value="ECO:0007669"/>
    <property type="project" value="UniProtKB-KW"/>
</dbReference>
<dbReference type="GO" id="GO:0000166">
    <property type="term" value="F:nucleotide binding"/>
    <property type="evidence" value="ECO:0007669"/>
    <property type="project" value="UniProtKB-KW"/>
</dbReference>
<dbReference type="SUPFAM" id="SSF81891">
    <property type="entry name" value="Poly A polymerase C-terminal region-like"/>
    <property type="match status" value="1"/>
</dbReference>
<keyword evidence="3" id="KW-0819">tRNA processing</keyword>
<evidence type="ECO:0000256" key="7">
    <source>
        <dbReference type="ARBA" id="ARBA00022842"/>
    </source>
</evidence>
<dbReference type="EMBL" id="CP060696">
    <property type="protein sequence ID" value="QNO18783.1"/>
    <property type="molecule type" value="Genomic_DNA"/>
</dbReference>
<dbReference type="InterPro" id="IPR006675">
    <property type="entry name" value="HDIG_dom"/>
</dbReference>
<evidence type="ECO:0000313" key="14">
    <source>
        <dbReference type="Proteomes" id="UP000516046"/>
    </source>
</evidence>
<dbReference type="NCBIfam" id="TIGR00277">
    <property type="entry name" value="HDIG"/>
    <property type="match status" value="1"/>
</dbReference>
<dbReference type="Pfam" id="PF13735">
    <property type="entry name" value="tRNA_NucTran2_2"/>
    <property type="match status" value="1"/>
</dbReference>
<dbReference type="AlphaFoldDB" id="A0A7G9WJC1"/>
<organism evidence="13 14">
    <name type="scientific">Caproicibacterium amylolyticum</name>
    <dbReference type="NCBI Taxonomy" id="2766537"/>
    <lineage>
        <taxon>Bacteria</taxon>
        <taxon>Bacillati</taxon>
        <taxon>Bacillota</taxon>
        <taxon>Clostridia</taxon>
        <taxon>Eubacteriales</taxon>
        <taxon>Oscillospiraceae</taxon>
        <taxon>Caproicibacterium</taxon>
    </lineage>
</organism>
<dbReference type="PROSITE" id="PS51257">
    <property type="entry name" value="PROKAR_LIPOPROTEIN"/>
    <property type="match status" value="1"/>
</dbReference>
<keyword evidence="6" id="KW-0547">Nucleotide-binding</keyword>
<keyword evidence="2 9" id="KW-0808">Transferase</keyword>
<name>A0A7G9WJC1_9FIRM</name>
<protein>
    <submittedName>
        <fullName evidence="13">HDIG domain-containing protein</fullName>
    </submittedName>
</protein>
<dbReference type="InterPro" id="IPR032828">
    <property type="entry name" value="PolyA_RNA-bd"/>
</dbReference>
<dbReference type="Pfam" id="PF12627">
    <property type="entry name" value="PolyA_pol_RNAbd"/>
    <property type="match status" value="1"/>
</dbReference>
<accession>A0A7G9WJC1</accession>
<dbReference type="PANTHER" id="PTHR46173">
    <property type="entry name" value="CCA TRNA NUCLEOTIDYLTRANSFERASE 1, MITOCHONDRIAL"/>
    <property type="match status" value="1"/>
</dbReference>
<dbReference type="InterPro" id="IPR050264">
    <property type="entry name" value="Bact_CCA-adding_enz_type3_sf"/>
</dbReference>
<evidence type="ECO:0000256" key="6">
    <source>
        <dbReference type="ARBA" id="ARBA00022741"/>
    </source>
</evidence>
<evidence type="ECO:0000256" key="5">
    <source>
        <dbReference type="ARBA" id="ARBA00022723"/>
    </source>
</evidence>
<dbReference type="RefSeq" id="WP_212507851.1">
    <property type="nucleotide sequence ID" value="NZ_CP060696.1"/>
</dbReference>
<dbReference type="PANTHER" id="PTHR46173:SF1">
    <property type="entry name" value="CCA TRNA NUCLEOTIDYLTRANSFERASE 1, MITOCHONDRIAL"/>
    <property type="match status" value="1"/>
</dbReference>
<dbReference type="GO" id="GO:0008033">
    <property type="term" value="P:tRNA processing"/>
    <property type="evidence" value="ECO:0007669"/>
    <property type="project" value="UniProtKB-KW"/>
</dbReference>
<dbReference type="Gene3D" id="1.10.246.80">
    <property type="match status" value="1"/>
</dbReference>
<evidence type="ECO:0000313" key="13">
    <source>
        <dbReference type="EMBL" id="QNO18783.1"/>
    </source>
</evidence>
<evidence type="ECO:0000256" key="8">
    <source>
        <dbReference type="ARBA" id="ARBA00022884"/>
    </source>
</evidence>
<evidence type="ECO:0000259" key="11">
    <source>
        <dbReference type="Pfam" id="PF12627"/>
    </source>
</evidence>
<dbReference type="InterPro" id="IPR043519">
    <property type="entry name" value="NT_sf"/>
</dbReference>
<keyword evidence="5" id="KW-0479">Metal-binding</keyword>
<dbReference type="SUPFAM" id="SSF81301">
    <property type="entry name" value="Nucleotidyltransferase"/>
    <property type="match status" value="1"/>
</dbReference>
<feature type="domain" description="Poly A polymerase head" evidence="10">
    <location>
        <begin position="25"/>
        <end position="144"/>
    </location>
</feature>
<keyword evidence="7" id="KW-0460">Magnesium</keyword>
<evidence type="ECO:0000256" key="1">
    <source>
        <dbReference type="ARBA" id="ARBA00001946"/>
    </source>
</evidence>
<keyword evidence="4" id="KW-0548">Nucleotidyltransferase</keyword>
<dbReference type="Proteomes" id="UP000516046">
    <property type="component" value="Chromosome"/>
</dbReference>
<dbReference type="Pfam" id="PF01743">
    <property type="entry name" value="PolyA_pol"/>
    <property type="match status" value="1"/>
</dbReference>
<dbReference type="InterPro" id="IPR032810">
    <property type="entry name" value="CCA-adding_enz_C"/>
</dbReference>
<dbReference type="Gene3D" id="1.10.3090.10">
    <property type="entry name" value="cca-adding enzyme, domain 2"/>
    <property type="match status" value="1"/>
</dbReference>
<dbReference type="GO" id="GO:0000049">
    <property type="term" value="F:tRNA binding"/>
    <property type="evidence" value="ECO:0007669"/>
    <property type="project" value="TreeGrafter"/>
</dbReference>
<dbReference type="CDD" id="cd05398">
    <property type="entry name" value="NT_ClassII-CCAase"/>
    <property type="match status" value="1"/>
</dbReference>
<reference evidence="13 14" key="1">
    <citation type="submission" date="2020-08" db="EMBL/GenBank/DDBJ databases">
        <authorList>
            <person name="Ren C."/>
            <person name="Gu Y."/>
            <person name="Xu Y."/>
        </authorList>
    </citation>
    <scope>NUCLEOTIDE SEQUENCE [LARGE SCALE GENOMIC DNA]</scope>
    <source>
        <strain evidence="13 14">LBM18003</strain>
    </source>
</reference>
<gene>
    <name evidence="13" type="ORF">H6X83_03880</name>
</gene>
<evidence type="ECO:0000256" key="2">
    <source>
        <dbReference type="ARBA" id="ARBA00022679"/>
    </source>
</evidence>
<sequence length="440" mass="49194">MNFKVPQYVQNILESLHHAGWQACLVGGCVRDVLLGRTPNDWDIAAASEPRQTEQALKQFTCLGTGMQHGTVTVLSDGHPVEVTTFRIDGSYSDNRRPDSVSFTRSLPEDLRRRDFTINAMAWENGAPVDLFGGVQDLAAKLIRCVGEPSVRFAEDGLRILRALRFASVLDFQIEPETAAAVHRQRKLLKNIAAERISTELSKLLCGPGVGRVLAEFRDVIFTIIPELAGQDGCPQHSPYHCFDVWMHTVKAVEAAPPQLLPRLTMLLHDIGKPYCRTTEADGTDHFYRHAEVGAPLAEKVLHRLRFSSEICQMVTQGVKRHMLFLKPEERLLGRRLRQLGPEFCFFLLELQRADTKAQSQAVRERLAVLDESEAILRRLLEKQTCFSRKQLAVKGGDLTALGLQGCAVGSTLELLLDVVMDGKCENEKTALLSYLQNKN</sequence>